<evidence type="ECO:0000313" key="2">
    <source>
        <dbReference type="Proteomes" id="UP001239111"/>
    </source>
</evidence>
<proteinExistence type="predicted"/>
<name>A0ACC2NEN9_9HYME</name>
<organism evidence="1 2">
    <name type="scientific">Eretmocerus hayati</name>
    <dbReference type="NCBI Taxonomy" id="131215"/>
    <lineage>
        <taxon>Eukaryota</taxon>
        <taxon>Metazoa</taxon>
        <taxon>Ecdysozoa</taxon>
        <taxon>Arthropoda</taxon>
        <taxon>Hexapoda</taxon>
        <taxon>Insecta</taxon>
        <taxon>Pterygota</taxon>
        <taxon>Neoptera</taxon>
        <taxon>Endopterygota</taxon>
        <taxon>Hymenoptera</taxon>
        <taxon>Apocrita</taxon>
        <taxon>Proctotrupomorpha</taxon>
        <taxon>Chalcidoidea</taxon>
        <taxon>Aphelinidae</taxon>
        <taxon>Aphelininae</taxon>
        <taxon>Eretmocerus</taxon>
    </lineage>
</organism>
<reference evidence="1" key="1">
    <citation type="submission" date="2023-04" db="EMBL/GenBank/DDBJ databases">
        <title>A chromosome-level genome assembly of the parasitoid wasp Eretmocerus hayati.</title>
        <authorList>
            <person name="Zhong Y."/>
            <person name="Liu S."/>
            <person name="Liu Y."/>
        </authorList>
    </citation>
    <scope>NUCLEOTIDE SEQUENCE</scope>
    <source>
        <strain evidence="1">ZJU_SS_LIU_2023</strain>
    </source>
</reference>
<sequence length="256" mass="28944">MERKEVKIPSIINGKSDILYTLTPIKHVSRIFGLLPVTFSHDKNGRWTGQLDALLIVYGVILVLSLTGAQIWGLHKEFINGLGGSERSSSKTSVIICYGDIYAALSVSLAAVLGSPYRWRNMNNTLKKLVQVDEQLGSVVNYSLRKTSNILIFLSFAFVISTLGTDYILRVIDYEAKKENTLGIEYHSPNNFAPLYFMHLFNLAFGLQYFFIVMHVSERFMGLNEALESLIRINTYVSYIQKDLGLGELRKYTIIV</sequence>
<protein>
    <submittedName>
        <fullName evidence="1">Uncharacterized protein</fullName>
    </submittedName>
</protein>
<keyword evidence="2" id="KW-1185">Reference proteome</keyword>
<dbReference type="EMBL" id="CM056744">
    <property type="protein sequence ID" value="KAJ8668070.1"/>
    <property type="molecule type" value="Genomic_DNA"/>
</dbReference>
<comment type="caution">
    <text evidence="1">The sequence shown here is derived from an EMBL/GenBank/DDBJ whole genome shotgun (WGS) entry which is preliminary data.</text>
</comment>
<accession>A0ACC2NEN9</accession>
<evidence type="ECO:0000313" key="1">
    <source>
        <dbReference type="EMBL" id="KAJ8668070.1"/>
    </source>
</evidence>
<dbReference type="Proteomes" id="UP001239111">
    <property type="component" value="Chromosome 4"/>
</dbReference>
<gene>
    <name evidence="1" type="ORF">QAD02_009733</name>
</gene>